<reference evidence="5" key="1">
    <citation type="submission" date="2023-06" db="EMBL/GenBank/DDBJ databases">
        <authorList>
            <person name="Zeman M."/>
            <person name="Kubasova T."/>
            <person name="Jahodarova E."/>
            <person name="Nykrynova M."/>
            <person name="Rychlik I."/>
        </authorList>
    </citation>
    <scope>NUCLEOTIDE SEQUENCE</scope>
    <source>
        <strain evidence="5">176_SSukc20</strain>
    </source>
</reference>
<feature type="chain" id="PRO_5045762031" evidence="2">
    <location>
        <begin position="31"/>
        <end position="674"/>
    </location>
</feature>
<dbReference type="InterPro" id="IPR001119">
    <property type="entry name" value="SLH_dom"/>
</dbReference>
<name>A0ABT7XG58_9ACTN</name>
<dbReference type="Gene3D" id="3.40.33.10">
    <property type="entry name" value="CAP"/>
    <property type="match status" value="1"/>
</dbReference>
<evidence type="ECO:0000259" key="3">
    <source>
        <dbReference type="PROSITE" id="PS50206"/>
    </source>
</evidence>
<feature type="region of interest" description="Disordered" evidence="1">
    <location>
        <begin position="282"/>
        <end position="301"/>
    </location>
</feature>
<evidence type="ECO:0000313" key="6">
    <source>
        <dbReference type="Proteomes" id="UP001168435"/>
    </source>
</evidence>
<feature type="signal peptide" evidence="2">
    <location>
        <begin position="1"/>
        <end position="30"/>
    </location>
</feature>
<dbReference type="SUPFAM" id="SSF55797">
    <property type="entry name" value="PR-1-like"/>
    <property type="match status" value="1"/>
</dbReference>
<dbReference type="PROSITE" id="PS50206">
    <property type="entry name" value="RHODANESE_3"/>
    <property type="match status" value="1"/>
</dbReference>
<feature type="compositionally biased region" description="Acidic residues" evidence="1">
    <location>
        <begin position="284"/>
        <end position="294"/>
    </location>
</feature>
<dbReference type="Pfam" id="PF00395">
    <property type="entry name" value="SLH"/>
    <property type="match status" value="3"/>
</dbReference>
<sequence length="674" mass="73259">MRMPHRVLAITAALCAGILSVGAGALPALAQDANVEAQVELQASQTKTAYDFFRAQGSNTAAGILNGTVGPRKMKDGTYLHNYTNLGDADDATSLANMLEALDMLEEMNKVRTQVEHVSELKVTDTAMAYTMLAANWTNDTYENGGGLQHSNPYADPDTMRWGNSRGEVIARGYRDARHVIGGWYWAEKAYATGTSQTDLYGTTYSTTENRQTGHYKIIRDNTYKIAGAAIVSDNNIRAVDFADVNRLLGAGSYTGTVSGEQTYTVAQYRARLQAYIDQIGGIDEPEPEPEPEPAPDTPSGDYKVIVAKKGEVEVRVGKAAPGETLHFSVIPAEGWQFDRMCVDAEGGTPLVIHSGERDEDYWITMPNANVIIQVFCSKIEYEPWMYPSITVEIEGAEGGYMNVPSSAKPDTVVSGSIVTNDGWWLYSATAEAGGRDIVFQMDVDDGGLWKFAMPHEDVTIKLVFLPYPDDEDPDEPDKPDKPVETPKPNFSDVADDAWYAGSVAWAVESGAMGGYTGTNKFGPDDTLTRAQMAQVLWSLEGKPSVTVNAGDLPSDVKTGEWYASSVAWSLETGVFAGYDDGTYGPENALSREQAAVVLWRRSDEPASNQSLSAYRDGDKTSSFAVAAMRWAIEEGVLSGKDQADGSKLLCPQDTCTRAELATMLMRMDNEGKL</sequence>
<protein>
    <submittedName>
        <fullName evidence="5">S-layer homology domain-containing protein</fullName>
    </submittedName>
</protein>
<evidence type="ECO:0000256" key="1">
    <source>
        <dbReference type="SAM" id="MobiDB-lite"/>
    </source>
</evidence>
<feature type="domain" description="SLH" evidence="4">
    <location>
        <begin position="552"/>
        <end position="613"/>
    </location>
</feature>
<gene>
    <name evidence="5" type="ORF">QVN30_08775</name>
</gene>
<dbReference type="EMBL" id="JAUEIQ010000008">
    <property type="protein sequence ID" value="MDN0064398.1"/>
    <property type="molecule type" value="Genomic_DNA"/>
</dbReference>
<reference evidence="5" key="2">
    <citation type="submission" date="2024-05" db="EMBL/GenBank/DDBJ databases">
        <title>Identification and characterization of horizontal gene transfer across gut microbiota members of farm animals based on homology search.</title>
        <authorList>
            <person name="Schwarzerova J."/>
            <person name="Nykrynova M."/>
            <person name="Jureckova K."/>
            <person name="Cejkova D."/>
            <person name="Rychlik I."/>
        </authorList>
    </citation>
    <scope>NUCLEOTIDE SEQUENCE</scope>
    <source>
        <strain evidence="5">176_SSukc20</strain>
    </source>
</reference>
<keyword evidence="6" id="KW-1185">Reference proteome</keyword>
<dbReference type="Proteomes" id="UP001168435">
    <property type="component" value="Unassembled WGS sequence"/>
</dbReference>
<feature type="domain" description="SLH" evidence="4">
    <location>
        <begin position="487"/>
        <end position="551"/>
    </location>
</feature>
<feature type="domain" description="Rhodanese" evidence="3">
    <location>
        <begin position="171"/>
        <end position="195"/>
    </location>
</feature>
<accession>A0ABT7XG58</accession>
<dbReference type="InterPro" id="IPR001763">
    <property type="entry name" value="Rhodanese-like_dom"/>
</dbReference>
<evidence type="ECO:0000259" key="4">
    <source>
        <dbReference type="PROSITE" id="PS51272"/>
    </source>
</evidence>
<dbReference type="InterPro" id="IPR035940">
    <property type="entry name" value="CAP_sf"/>
</dbReference>
<organism evidence="5 6">
    <name type="scientific">Collinsella ihumii</name>
    <dbReference type="NCBI Taxonomy" id="1720204"/>
    <lineage>
        <taxon>Bacteria</taxon>
        <taxon>Bacillati</taxon>
        <taxon>Actinomycetota</taxon>
        <taxon>Coriobacteriia</taxon>
        <taxon>Coriobacteriales</taxon>
        <taxon>Coriobacteriaceae</taxon>
        <taxon>Collinsella</taxon>
    </lineage>
</organism>
<dbReference type="PROSITE" id="PS51272">
    <property type="entry name" value="SLH"/>
    <property type="match status" value="3"/>
</dbReference>
<comment type="caution">
    <text evidence="5">The sequence shown here is derived from an EMBL/GenBank/DDBJ whole genome shotgun (WGS) entry which is preliminary data.</text>
</comment>
<feature type="domain" description="SLH" evidence="4">
    <location>
        <begin position="614"/>
        <end position="674"/>
    </location>
</feature>
<evidence type="ECO:0000256" key="2">
    <source>
        <dbReference type="SAM" id="SignalP"/>
    </source>
</evidence>
<proteinExistence type="predicted"/>
<keyword evidence="2" id="KW-0732">Signal</keyword>
<dbReference type="RefSeq" id="WP_289836111.1">
    <property type="nucleotide sequence ID" value="NZ_JAUEIQ010000008.1"/>
</dbReference>
<feature type="region of interest" description="Disordered" evidence="1">
    <location>
        <begin position="467"/>
        <end position="492"/>
    </location>
</feature>
<evidence type="ECO:0000313" key="5">
    <source>
        <dbReference type="EMBL" id="MDN0064398.1"/>
    </source>
</evidence>